<feature type="region of interest" description="Disordered" evidence="1">
    <location>
        <begin position="1"/>
        <end position="52"/>
    </location>
</feature>
<dbReference type="Proteomes" id="UP000251513">
    <property type="component" value="Unassembled WGS sequence"/>
</dbReference>
<dbReference type="EMBL" id="PYJH01000106">
    <property type="protein sequence ID" value="PUE89515.1"/>
    <property type="molecule type" value="Genomic_DNA"/>
</dbReference>
<organism evidence="2 3">
    <name type="scientific">Xanthomonas campestris pv. malvacearum</name>
    <dbReference type="NCBI Taxonomy" id="86040"/>
    <lineage>
        <taxon>Bacteria</taxon>
        <taxon>Pseudomonadati</taxon>
        <taxon>Pseudomonadota</taxon>
        <taxon>Gammaproteobacteria</taxon>
        <taxon>Lysobacterales</taxon>
        <taxon>Lysobacteraceae</taxon>
        <taxon>Xanthomonas</taxon>
    </lineage>
</organism>
<proteinExistence type="predicted"/>
<name>A0AA44YXG1_XANCM</name>
<dbReference type="AlphaFoldDB" id="A0AA44YXG1"/>
<accession>A0AA44YXG1</accession>
<feature type="compositionally biased region" description="Low complexity" evidence="1">
    <location>
        <begin position="20"/>
        <end position="42"/>
    </location>
</feature>
<comment type="caution">
    <text evidence="2">The sequence shown here is derived from an EMBL/GenBank/DDBJ whole genome shotgun (WGS) entry which is preliminary data.</text>
</comment>
<evidence type="ECO:0000313" key="2">
    <source>
        <dbReference type="EMBL" id="PUE89515.1"/>
    </source>
</evidence>
<evidence type="ECO:0000313" key="3">
    <source>
        <dbReference type="Proteomes" id="UP000251513"/>
    </source>
</evidence>
<sequence>MPKIESTKQTPPDPAQLIQTAPTPSGSGSAASTSADSAAPSAQLGGLSIRPRRLGRASRANLPAASSTNAQDVMAALFAAPSVPQGPDPFEVLSKASSRLTRFNDLAQNIVPTQPTDIRALEARLRSGTSAIESARQGLQALAELNIQKCMPVDNIEEHEDFLVMHLAVAACLHHDSCKEMIDQKVATELGHVRTQRVEMVVFSPEALRLQQPEPWLALRGHLLNALAAMEDVCQRIKSPMTRQGPRDSLKVNLPVVRAMMGSCHERMQTVRGMLVEIHSRRLADEACNCGLPQVLDGLRELEEVEDLGHAEVGEALRHVIQVHIERLSSTEHSLTPQMLAMYKQVLVEYAELRGRAATQLCMDAAALIEDGGRARDHLWPMMLDLAQVLADQRQAILDMCQFAVQDRQLIGAAAAT</sequence>
<protein>
    <submittedName>
        <fullName evidence="2">Outer protein P</fullName>
    </submittedName>
</protein>
<reference evidence="2 3" key="1">
    <citation type="submission" date="2018-03" db="EMBL/GenBank/DDBJ databases">
        <title>Sequencing of reference strains of Xanthomonas.</title>
        <authorList>
            <person name="Studholme D.J."/>
            <person name="Vicente J."/>
            <person name="Sarris P."/>
        </authorList>
    </citation>
    <scope>NUCLEOTIDE SEQUENCE [LARGE SCALE GENOMIC DNA]</scope>
    <source>
        <strain evidence="2 3">WHRI 5232</strain>
    </source>
</reference>
<gene>
    <name evidence="2" type="ORF">C7T86_23695</name>
</gene>
<evidence type="ECO:0000256" key="1">
    <source>
        <dbReference type="SAM" id="MobiDB-lite"/>
    </source>
</evidence>
<feature type="non-terminal residue" evidence="2">
    <location>
        <position position="417"/>
    </location>
</feature>